<dbReference type="InterPro" id="IPR029058">
    <property type="entry name" value="AB_hydrolase_fold"/>
</dbReference>
<dbReference type="PANTHER" id="PTHR47381:SF3">
    <property type="entry name" value="ALPHA_BETA-HYDROLASES SUPERFAMILY PROTEIN"/>
    <property type="match status" value="1"/>
</dbReference>
<keyword evidence="2" id="KW-1185">Reference proteome</keyword>
<evidence type="ECO:0000313" key="1">
    <source>
        <dbReference type="EMBL" id="RSH77751.1"/>
    </source>
</evidence>
<dbReference type="Proteomes" id="UP000279236">
    <property type="component" value="Unassembled WGS sequence"/>
</dbReference>
<dbReference type="PANTHER" id="PTHR47381">
    <property type="entry name" value="ALPHA/BETA-HYDROLASES SUPERFAMILY PROTEIN"/>
    <property type="match status" value="1"/>
</dbReference>
<dbReference type="EMBL" id="RSCE01000014">
    <property type="protein sequence ID" value="RSH77751.1"/>
    <property type="molecule type" value="Genomic_DNA"/>
</dbReference>
<dbReference type="OrthoDB" id="2152248at2759"/>
<dbReference type="Gene3D" id="3.40.50.1820">
    <property type="entry name" value="alpha/beta hydrolase"/>
    <property type="match status" value="1"/>
</dbReference>
<dbReference type="GeneID" id="39587352"/>
<protein>
    <recommendedName>
        <fullName evidence="3">Peptidase S9 prolyl oligopeptidase catalytic domain-containing protein</fullName>
    </recommendedName>
</protein>
<evidence type="ECO:0000313" key="2">
    <source>
        <dbReference type="Proteomes" id="UP000279236"/>
    </source>
</evidence>
<organism evidence="1 2">
    <name type="scientific">Apiotrichum porosum</name>
    <dbReference type="NCBI Taxonomy" id="105984"/>
    <lineage>
        <taxon>Eukaryota</taxon>
        <taxon>Fungi</taxon>
        <taxon>Dikarya</taxon>
        <taxon>Basidiomycota</taxon>
        <taxon>Agaricomycotina</taxon>
        <taxon>Tremellomycetes</taxon>
        <taxon>Trichosporonales</taxon>
        <taxon>Trichosporonaceae</taxon>
        <taxon>Apiotrichum</taxon>
    </lineage>
</organism>
<evidence type="ECO:0008006" key="3">
    <source>
        <dbReference type="Google" id="ProtNLM"/>
    </source>
</evidence>
<dbReference type="SUPFAM" id="SSF53474">
    <property type="entry name" value="alpha/beta-Hydrolases"/>
    <property type="match status" value="1"/>
</dbReference>
<sequence length="305" mass="33520">MSKGSPEAHVMDYAALDMGVGPDKMSKKTISLVDLDVHVFGLDEIKGSTLPIGVVIASHGRCNAAKNMEPFSRGIIAEIGKQAAKGERRKVRDVLVVTMDHRNHGTRLKHRKTNLAYDKNPHHFVDMAATVYGGAQDHEMIVAFLAAYLFPNGERVIEEFFATGISLGGNTVWRLLRTNPDFRICVPIIGLPFDAFGAYLGARAEQMGIPFAPPTYPPSLVNYISSPTPPEAYAGKKILSIHGELDELVPYRFGREVIAGMATRAPGMDGKVEAWVQPDRGHVCTPEMVVKAADWFWYWGLSADK</sequence>
<dbReference type="RefSeq" id="XP_028472898.1">
    <property type="nucleotide sequence ID" value="XM_028618531.1"/>
</dbReference>
<reference evidence="1 2" key="1">
    <citation type="submission" date="2018-11" db="EMBL/GenBank/DDBJ databases">
        <title>Genome sequence of Apiotrichum porosum DSM 27194.</title>
        <authorList>
            <person name="Aliyu H."/>
            <person name="Gorte O."/>
            <person name="Ochsenreither K."/>
        </authorList>
    </citation>
    <scope>NUCLEOTIDE SEQUENCE [LARGE SCALE GENOMIC DNA]</scope>
    <source>
        <strain evidence="1 2">DSM 27194</strain>
    </source>
</reference>
<dbReference type="AlphaFoldDB" id="A0A427XFQ6"/>
<gene>
    <name evidence="1" type="ORF">EHS24_002809</name>
</gene>
<name>A0A427XFQ6_9TREE</name>
<dbReference type="STRING" id="105984.A0A427XFQ6"/>
<accession>A0A427XFQ6</accession>
<comment type="caution">
    <text evidence="1">The sequence shown here is derived from an EMBL/GenBank/DDBJ whole genome shotgun (WGS) entry which is preliminary data.</text>
</comment>
<proteinExistence type="predicted"/>